<dbReference type="AlphaFoldDB" id="A0A7J5AB11"/>
<dbReference type="SMART" id="SM00530">
    <property type="entry name" value="HTH_XRE"/>
    <property type="match status" value="1"/>
</dbReference>
<dbReference type="SUPFAM" id="SSF47413">
    <property type="entry name" value="lambda repressor-like DNA-binding domains"/>
    <property type="match status" value="1"/>
</dbReference>
<dbReference type="OrthoDB" id="3831186at2"/>
<dbReference type="EMBL" id="WAAU01000028">
    <property type="protein sequence ID" value="KAB1154653.1"/>
    <property type="molecule type" value="Genomic_DNA"/>
</dbReference>
<dbReference type="RefSeq" id="WP_150900736.1">
    <property type="nucleotide sequence ID" value="NZ_WAAU01000028.1"/>
</dbReference>
<keyword evidence="1" id="KW-0238">DNA-binding</keyword>
<organism evidence="3 4">
    <name type="scientific">Tenacibaculum aiptasiae</name>
    <dbReference type="NCBI Taxonomy" id="426481"/>
    <lineage>
        <taxon>Bacteria</taxon>
        <taxon>Pseudomonadati</taxon>
        <taxon>Bacteroidota</taxon>
        <taxon>Flavobacteriia</taxon>
        <taxon>Flavobacteriales</taxon>
        <taxon>Flavobacteriaceae</taxon>
        <taxon>Tenacibaculum</taxon>
    </lineage>
</organism>
<sequence>MSFFGKNIKKIRGVKGLSQQVFAEIFDLKRATLGAYEEGRSEPKIDTIIKIANHFSIKVDDLLTSELTVNKLLQFKDDITLQADDMDKEMFASVPCITEKKVADYIKYYNKKAFVGDLPVLNLPINTEKVFRGYTVRNLEMTNHDKGLFPKDVVVGEFVPKDVIEKLNNGVLALVLVNDELILRRLYVTNDEIVLRADHKNIEDKTYALSDIKELWRIRYAFFKRLPEFNDVLEEKLLFLEQEFTKLKNRL</sequence>
<dbReference type="PANTHER" id="PTHR46558">
    <property type="entry name" value="TRACRIPTIONAL REGULATORY PROTEIN-RELATED-RELATED"/>
    <property type="match status" value="1"/>
</dbReference>
<reference evidence="3 4" key="1">
    <citation type="submission" date="2019-09" db="EMBL/GenBank/DDBJ databases">
        <authorList>
            <person name="Cao W.R."/>
        </authorList>
    </citation>
    <scope>NUCLEOTIDE SEQUENCE [LARGE SCALE GENOMIC DNA]</scope>
    <source>
        <strain evidence="4">a4</strain>
    </source>
</reference>
<accession>A0A7J5AB11</accession>
<evidence type="ECO:0000313" key="4">
    <source>
        <dbReference type="Proteomes" id="UP000467305"/>
    </source>
</evidence>
<keyword evidence="4" id="KW-1185">Reference proteome</keyword>
<evidence type="ECO:0000256" key="1">
    <source>
        <dbReference type="ARBA" id="ARBA00023125"/>
    </source>
</evidence>
<dbReference type="PROSITE" id="PS50943">
    <property type="entry name" value="HTH_CROC1"/>
    <property type="match status" value="1"/>
</dbReference>
<evidence type="ECO:0000259" key="2">
    <source>
        <dbReference type="PROSITE" id="PS50943"/>
    </source>
</evidence>
<protein>
    <submittedName>
        <fullName evidence="3">Helix-turn-helix transcriptional regulator</fullName>
    </submittedName>
</protein>
<dbReference type="Proteomes" id="UP000467305">
    <property type="component" value="Unassembled WGS sequence"/>
</dbReference>
<evidence type="ECO:0000313" key="3">
    <source>
        <dbReference type="EMBL" id="KAB1154653.1"/>
    </source>
</evidence>
<gene>
    <name evidence="3" type="ORF">F7018_14090</name>
</gene>
<proteinExistence type="predicted"/>
<dbReference type="InterPro" id="IPR001387">
    <property type="entry name" value="Cro/C1-type_HTH"/>
</dbReference>
<comment type="caution">
    <text evidence="3">The sequence shown here is derived from an EMBL/GenBank/DDBJ whole genome shotgun (WGS) entry which is preliminary data.</text>
</comment>
<dbReference type="CDD" id="cd00093">
    <property type="entry name" value="HTH_XRE"/>
    <property type="match status" value="1"/>
</dbReference>
<dbReference type="Pfam" id="PF01381">
    <property type="entry name" value="HTH_3"/>
    <property type="match status" value="1"/>
</dbReference>
<dbReference type="Gene3D" id="1.10.260.40">
    <property type="entry name" value="lambda repressor-like DNA-binding domains"/>
    <property type="match status" value="1"/>
</dbReference>
<feature type="domain" description="HTH cro/C1-type" evidence="2">
    <location>
        <begin position="8"/>
        <end position="62"/>
    </location>
</feature>
<dbReference type="InterPro" id="IPR010982">
    <property type="entry name" value="Lambda_DNA-bd_dom_sf"/>
</dbReference>
<dbReference type="GO" id="GO:0003677">
    <property type="term" value="F:DNA binding"/>
    <property type="evidence" value="ECO:0007669"/>
    <property type="project" value="UniProtKB-KW"/>
</dbReference>
<name>A0A7J5AB11_9FLAO</name>
<dbReference type="PANTHER" id="PTHR46558:SF11">
    <property type="entry name" value="HTH-TYPE TRANSCRIPTIONAL REGULATOR XRE"/>
    <property type="match status" value="1"/>
</dbReference>